<proteinExistence type="predicted"/>
<dbReference type="InterPro" id="IPR012788">
    <property type="entry name" value="Decarb_PcaC"/>
</dbReference>
<dbReference type="EC" id="4.1.1.44" evidence="2"/>
<dbReference type="Gene3D" id="1.20.1290.10">
    <property type="entry name" value="AhpD-like"/>
    <property type="match status" value="1"/>
</dbReference>
<dbReference type="Pfam" id="PF02627">
    <property type="entry name" value="CMD"/>
    <property type="match status" value="1"/>
</dbReference>
<reference evidence="2 3" key="1">
    <citation type="journal article" date="2018" name="Int. J. Syst. Bacteriol.">
        <title>Oceaniradius stylonemae gen. nov., sp. nov., isolated from a red alga, Stylonema cornu-cervi.</title>
        <authorList>
            <person name="Jeong S."/>
        </authorList>
    </citation>
    <scope>NUCLEOTIDE SEQUENCE [LARGE SCALE GENOMIC DNA]</scope>
    <source>
        <strain evidence="2 3">StC1</strain>
    </source>
</reference>
<dbReference type="RefSeq" id="WP_109767656.1">
    <property type="nucleotide sequence ID" value="NZ_CP159474.1"/>
</dbReference>
<dbReference type="GO" id="GO:0047575">
    <property type="term" value="F:4-carboxymuconolactone decarboxylase activity"/>
    <property type="evidence" value="ECO:0007669"/>
    <property type="project" value="UniProtKB-EC"/>
</dbReference>
<dbReference type="InterPro" id="IPR003779">
    <property type="entry name" value="CMD-like"/>
</dbReference>
<dbReference type="NCBIfam" id="TIGR02425">
    <property type="entry name" value="decarb_PcaC"/>
    <property type="match status" value="1"/>
</dbReference>
<protein>
    <submittedName>
        <fullName evidence="2">4-carboxymuconolactone decarboxylase</fullName>
        <ecNumber evidence="2">4.1.1.44</ecNumber>
    </submittedName>
</protein>
<dbReference type="Proteomes" id="UP000246132">
    <property type="component" value="Unassembled WGS sequence"/>
</dbReference>
<dbReference type="PANTHER" id="PTHR33570:SF2">
    <property type="entry name" value="CARBOXYMUCONOLACTONE DECARBOXYLASE-LIKE DOMAIN-CONTAINING PROTEIN"/>
    <property type="match status" value="1"/>
</dbReference>
<evidence type="ECO:0000313" key="3">
    <source>
        <dbReference type="Proteomes" id="UP000246132"/>
    </source>
</evidence>
<keyword evidence="2" id="KW-0456">Lyase</keyword>
<keyword evidence="3" id="KW-1185">Reference proteome</keyword>
<organism evidence="2 3">
    <name type="scientific">Oceaniradius stylonematis</name>
    <dbReference type="NCBI Taxonomy" id="2184161"/>
    <lineage>
        <taxon>Bacteria</taxon>
        <taxon>Pseudomonadati</taxon>
        <taxon>Pseudomonadota</taxon>
        <taxon>Alphaproteobacteria</taxon>
        <taxon>Hyphomicrobiales</taxon>
        <taxon>Ahrensiaceae</taxon>
        <taxon>Oceaniradius</taxon>
    </lineage>
</organism>
<sequence length="134" mass="15194">MSDRMDTDRLQNGMKMRRRVLGDDHVDRAEAEKTEFDAPFQTMITETAWGNLWARDTISLRERSILTLALLAATGNFDEIAMHVRACKRTGASKADVMEAFMHVAVYAGVPRANRAIKIAKETYRAMEQEETVT</sequence>
<dbReference type="AlphaFoldDB" id="A0A3A8A5U1"/>
<gene>
    <name evidence="2" type="primary">pcaC</name>
    <name evidence="2" type="ORF">DEM25_017020</name>
</gene>
<name>A0A3A8A5U1_9HYPH</name>
<evidence type="ECO:0000313" key="2">
    <source>
        <dbReference type="EMBL" id="RKF05565.1"/>
    </source>
</evidence>
<dbReference type="SUPFAM" id="SSF69118">
    <property type="entry name" value="AhpD-like"/>
    <property type="match status" value="1"/>
</dbReference>
<dbReference type="InterPro" id="IPR029032">
    <property type="entry name" value="AhpD-like"/>
</dbReference>
<dbReference type="GO" id="GO:0051920">
    <property type="term" value="F:peroxiredoxin activity"/>
    <property type="evidence" value="ECO:0007669"/>
    <property type="project" value="InterPro"/>
</dbReference>
<feature type="domain" description="Carboxymuconolactone decarboxylase-like" evidence="1">
    <location>
        <begin position="40"/>
        <end position="122"/>
    </location>
</feature>
<dbReference type="OrthoDB" id="9801400at2"/>
<dbReference type="PANTHER" id="PTHR33570">
    <property type="entry name" value="4-CARBOXYMUCONOLACTONE DECARBOXYLASE FAMILY PROTEIN"/>
    <property type="match status" value="1"/>
</dbReference>
<accession>A0A3A8A5U1</accession>
<dbReference type="EMBL" id="QFWV02000009">
    <property type="protein sequence ID" value="RKF05565.1"/>
    <property type="molecule type" value="Genomic_DNA"/>
</dbReference>
<dbReference type="InterPro" id="IPR052512">
    <property type="entry name" value="4CMD/NDH-1_regulator"/>
</dbReference>
<comment type="caution">
    <text evidence="2">The sequence shown here is derived from an EMBL/GenBank/DDBJ whole genome shotgun (WGS) entry which is preliminary data.</text>
</comment>
<evidence type="ECO:0000259" key="1">
    <source>
        <dbReference type="Pfam" id="PF02627"/>
    </source>
</evidence>